<accession>A0ABR5P7T7</accession>
<keyword evidence="1" id="KW-0812">Transmembrane</keyword>
<name>A0ABR5P7T7_9LACO</name>
<dbReference type="Proteomes" id="UP000051379">
    <property type="component" value="Unassembled WGS sequence"/>
</dbReference>
<keyword evidence="1" id="KW-1133">Transmembrane helix</keyword>
<comment type="caution">
    <text evidence="2">The sequence shown here is derived from an EMBL/GenBank/DDBJ whole genome shotgun (WGS) entry which is preliminary data.</text>
</comment>
<sequence>MVVELVEVLVAASTFCPDKDVNTNAEIIVVPSFIHFLLVNISITLFLILKIDIRTLFLYIPI</sequence>
<proteinExistence type="predicted"/>
<evidence type="ECO:0000313" key="2">
    <source>
        <dbReference type="EMBL" id="KRK96632.1"/>
    </source>
</evidence>
<evidence type="ECO:0000313" key="3">
    <source>
        <dbReference type="Proteomes" id="UP000051379"/>
    </source>
</evidence>
<evidence type="ECO:0000256" key="1">
    <source>
        <dbReference type="SAM" id="Phobius"/>
    </source>
</evidence>
<dbReference type="EMBL" id="AZDO01000039">
    <property type="protein sequence ID" value="KRK96632.1"/>
    <property type="molecule type" value="Genomic_DNA"/>
</dbReference>
<organism evidence="2 3">
    <name type="scientific">Companilactobacillus futsaii JCM 17355</name>
    <dbReference type="NCBI Taxonomy" id="1423818"/>
    <lineage>
        <taxon>Bacteria</taxon>
        <taxon>Bacillati</taxon>
        <taxon>Bacillota</taxon>
        <taxon>Bacilli</taxon>
        <taxon>Lactobacillales</taxon>
        <taxon>Lactobacillaceae</taxon>
        <taxon>Companilactobacillus</taxon>
    </lineage>
</organism>
<gene>
    <name evidence="2" type="ORF">FC88_GL002083</name>
</gene>
<feature type="transmembrane region" description="Helical" evidence="1">
    <location>
        <begin position="27"/>
        <end position="49"/>
    </location>
</feature>
<reference evidence="2 3" key="1">
    <citation type="journal article" date="2015" name="Genome Announc.">
        <title>Expanding the biotechnology potential of lactobacilli through comparative genomics of 213 strains and associated genera.</title>
        <authorList>
            <person name="Sun Z."/>
            <person name="Harris H.M."/>
            <person name="McCann A."/>
            <person name="Guo C."/>
            <person name="Argimon S."/>
            <person name="Zhang W."/>
            <person name="Yang X."/>
            <person name="Jeffery I.B."/>
            <person name="Cooney J.C."/>
            <person name="Kagawa T.F."/>
            <person name="Liu W."/>
            <person name="Song Y."/>
            <person name="Salvetti E."/>
            <person name="Wrobel A."/>
            <person name="Rasinkangas P."/>
            <person name="Parkhill J."/>
            <person name="Rea M.C."/>
            <person name="O'Sullivan O."/>
            <person name="Ritari J."/>
            <person name="Douillard F.P."/>
            <person name="Paul Ross R."/>
            <person name="Yang R."/>
            <person name="Briner A.E."/>
            <person name="Felis G.E."/>
            <person name="de Vos W.M."/>
            <person name="Barrangou R."/>
            <person name="Klaenhammer T.R."/>
            <person name="Caufield P.W."/>
            <person name="Cui Y."/>
            <person name="Zhang H."/>
            <person name="O'Toole P.W."/>
        </authorList>
    </citation>
    <scope>NUCLEOTIDE SEQUENCE [LARGE SCALE GENOMIC DNA]</scope>
    <source>
        <strain evidence="2 3">JCM 17355</strain>
    </source>
</reference>
<protein>
    <submittedName>
        <fullName evidence="2">Uncharacterized protein</fullName>
    </submittedName>
</protein>
<keyword evidence="1" id="KW-0472">Membrane</keyword>
<keyword evidence="3" id="KW-1185">Reference proteome</keyword>